<evidence type="ECO:0000256" key="1">
    <source>
        <dbReference type="SAM" id="MobiDB-lite"/>
    </source>
</evidence>
<organism evidence="2 3">
    <name type="scientific">Exophiala xenobiotica</name>
    <dbReference type="NCBI Taxonomy" id="348802"/>
    <lineage>
        <taxon>Eukaryota</taxon>
        <taxon>Fungi</taxon>
        <taxon>Dikarya</taxon>
        <taxon>Ascomycota</taxon>
        <taxon>Pezizomycotina</taxon>
        <taxon>Eurotiomycetes</taxon>
        <taxon>Chaetothyriomycetidae</taxon>
        <taxon>Chaetothyriales</taxon>
        <taxon>Herpotrichiellaceae</taxon>
        <taxon>Exophiala</taxon>
    </lineage>
</organism>
<dbReference type="PANTHER" id="PTHR36167:SF3">
    <property type="entry name" value="C2H2 FINGER DOMAIN TRANSCRIPTION FACTOR (EUROFUNG)-RELATED"/>
    <property type="match status" value="1"/>
</dbReference>
<evidence type="ECO:0000313" key="2">
    <source>
        <dbReference type="EMBL" id="KIW51194.1"/>
    </source>
</evidence>
<proteinExistence type="predicted"/>
<feature type="compositionally biased region" description="Basic and acidic residues" evidence="1">
    <location>
        <begin position="491"/>
        <end position="552"/>
    </location>
</feature>
<evidence type="ECO:0008006" key="4">
    <source>
        <dbReference type="Google" id="ProtNLM"/>
    </source>
</evidence>
<reference evidence="2 3" key="1">
    <citation type="submission" date="2015-01" db="EMBL/GenBank/DDBJ databases">
        <title>The Genome Sequence of Exophiala xenobiotica CBS118157.</title>
        <authorList>
            <consortium name="The Broad Institute Genomics Platform"/>
            <person name="Cuomo C."/>
            <person name="de Hoog S."/>
            <person name="Gorbushina A."/>
            <person name="Stielow B."/>
            <person name="Teixiera M."/>
            <person name="Abouelleil A."/>
            <person name="Chapman S.B."/>
            <person name="Priest M."/>
            <person name="Young S.K."/>
            <person name="Wortman J."/>
            <person name="Nusbaum C."/>
            <person name="Birren B."/>
        </authorList>
    </citation>
    <scope>NUCLEOTIDE SEQUENCE [LARGE SCALE GENOMIC DNA]</scope>
    <source>
        <strain evidence="2 3">CBS 118157</strain>
    </source>
</reference>
<dbReference type="EMBL" id="KN847322">
    <property type="protein sequence ID" value="KIW51194.1"/>
    <property type="molecule type" value="Genomic_DNA"/>
</dbReference>
<feature type="compositionally biased region" description="Basic and acidic residues" evidence="1">
    <location>
        <begin position="358"/>
        <end position="370"/>
    </location>
</feature>
<dbReference type="GO" id="GO:0006355">
    <property type="term" value="P:regulation of DNA-templated transcription"/>
    <property type="evidence" value="ECO:0007669"/>
    <property type="project" value="InterPro"/>
</dbReference>
<dbReference type="AlphaFoldDB" id="A0A0D2ETM0"/>
<feature type="compositionally biased region" description="Basic and acidic residues" evidence="1">
    <location>
        <begin position="566"/>
        <end position="584"/>
    </location>
</feature>
<feature type="region of interest" description="Disordered" evidence="1">
    <location>
        <begin position="358"/>
        <end position="415"/>
    </location>
</feature>
<dbReference type="RefSeq" id="XP_013311778.1">
    <property type="nucleotide sequence ID" value="XM_013456324.1"/>
</dbReference>
<feature type="region of interest" description="Disordered" evidence="1">
    <location>
        <begin position="268"/>
        <end position="328"/>
    </location>
</feature>
<dbReference type="GeneID" id="25331845"/>
<keyword evidence="3" id="KW-1185">Reference proteome</keyword>
<dbReference type="HOGENOM" id="CLU_456366_0_0_1"/>
<gene>
    <name evidence="2" type="ORF">PV05_09937</name>
</gene>
<evidence type="ECO:0000313" key="3">
    <source>
        <dbReference type="Proteomes" id="UP000054342"/>
    </source>
</evidence>
<dbReference type="InterPro" id="IPR039327">
    <property type="entry name" value="CON7-like"/>
</dbReference>
<name>A0A0D2ETM0_9EURO</name>
<dbReference type="Proteomes" id="UP000054342">
    <property type="component" value="Unassembled WGS sequence"/>
</dbReference>
<dbReference type="PANTHER" id="PTHR36167">
    <property type="entry name" value="C2H2 FINGER DOMAIN TRANSCRIPTION FACTOR (EUROFUNG)-RELATED"/>
    <property type="match status" value="1"/>
</dbReference>
<sequence length="598" mass="67848">MAEVGVAASLIGIATFGIQLTTTLYNFGATASSAREHTDYIARHVALYADVLELLARRIDDDEPIHSHKALDLDDEIYDQSHELFENVRSLLPDRADKISFMQKIKWNFKKTKVDLLVSEIEYMKTTVSLLVNILYAGKKLRASKRKRRSKKAGTDAKLQFAKAQNAIVDQMNAATTKEQLQAKVEEDDEEVVHVLTDKGGQRVSSALIKHTPQITHFTNNVALVHFNESLRQAKTSSEQRALVMQNSVNLLKDLLDQWTTLAEETNHANEDVSNAARDPEPSPFSENPGRQSSGMRSKSANPGDALSSHEPLEHATTTYGPTANLPDTRYTTSIAEKYAASQKKIRDLEDQLATLKSEKSRMEGNEEFHGVGVMDPYENRDPYDGKPQQPSAQKHVYYEDQVPPPPESSEKLEKPIKSASYLAADWAAKLKAQAEESRASRADERRLAREKWWERTEKAQNGRPAIIGDRDMDDIEIRAYMKIAQPKTRPYSDRPAERSRISQRTDRARALDEECIDERRERYDRDFERHHQESRILIDKATTRPSLERAGPDAYKYWAASKPRGGRESSSDNKKRPVRDETRTPPFTDKSKKASTR</sequence>
<feature type="compositionally biased region" description="Polar residues" evidence="1">
    <location>
        <begin position="285"/>
        <end position="301"/>
    </location>
</feature>
<accession>A0A0D2ETM0</accession>
<dbReference type="OrthoDB" id="4121285at2759"/>
<protein>
    <recommendedName>
        <fullName evidence="4">Fungal N-terminal domain-containing protein</fullName>
    </recommendedName>
</protein>
<dbReference type="STRING" id="348802.A0A0D2ETM0"/>
<feature type="region of interest" description="Disordered" evidence="1">
    <location>
        <begin position="482"/>
        <end position="598"/>
    </location>
</feature>